<feature type="domain" description="Beta-mannosidase-like galactose-binding" evidence="2">
    <location>
        <begin position="275"/>
        <end position="385"/>
    </location>
</feature>
<accession>A0ABR6WBR3</accession>
<reference evidence="3 4" key="1">
    <citation type="submission" date="2019-06" db="EMBL/GenBank/DDBJ databases">
        <title>Spirosoma utsteinense sp. nov. isolated from Antarctic ice-free soils.</title>
        <authorList>
            <person name="Tahon G."/>
        </authorList>
    </citation>
    <scope>NUCLEOTIDE SEQUENCE [LARGE SCALE GENOMIC DNA]</scope>
    <source>
        <strain evidence="3 4">LMG 31447</strain>
    </source>
</reference>
<sequence>MLIYFPFTTVDAMPDNPEEILTKGYLPGVEAPLPASKEALDVAKSTWADHVYPLINQLEANGISWGWVNDASIQEAQLTPDKQLTIRGNRYQALIIADSSTIHLQTAQRINTLAAGGMNLLTVGALPIKQPSYLNWQVNDEKTAQLMATAAKQKNSHHIRQGKDAADWFQSLSQPVKFAGTFGFTRQMQREMSDGSRIQFLWNKSDQWQTISLTLAKKYASSYWLNAETGAITQANGAAITYRIAPYNSVILYASTKKTVPVNRLTTTPGLADGGTVIAQLTTWAIQADSLMVKESPLFDWKTRADFRFTSAEGVYTASFQLTTKKSSAHYFLDLGKVYFTAEVTINGKAAGRRIYAPYRLDITPLIQAGTNQIEVRVTPTELNGYIGKAKTGDTRYRQFKTKADQIMSAGLEGPVRLLEK</sequence>
<dbReference type="Pfam" id="PF22666">
    <property type="entry name" value="Glyco_hydro_2_N2"/>
    <property type="match status" value="1"/>
</dbReference>
<evidence type="ECO:0000313" key="3">
    <source>
        <dbReference type="EMBL" id="MBC3794002.1"/>
    </source>
</evidence>
<dbReference type="EMBL" id="VFIA01000035">
    <property type="protein sequence ID" value="MBC3794002.1"/>
    <property type="molecule type" value="Genomic_DNA"/>
</dbReference>
<evidence type="ECO:0000256" key="1">
    <source>
        <dbReference type="ARBA" id="ARBA00022801"/>
    </source>
</evidence>
<dbReference type="InterPro" id="IPR054593">
    <property type="entry name" value="Beta-mannosidase-like_N2"/>
</dbReference>
<dbReference type="InterPro" id="IPR008979">
    <property type="entry name" value="Galactose-bd-like_sf"/>
</dbReference>
<dbReference type="PANTHER" id="PTHR36848:SF2">
    <property type="entry name" value="SECRETED PROTEIN"/>
    <property type="match status" value="1"/>
</dbReference>
<organism evidence="3 4">
    <name type="scientific">Spirosoma utsteinense</name>
    <dbReference type="NCBI Taxonomy" id="2585773"/>
    <lineage>
        <taxon>Bacteria</taxon>
        <taxon>Pseudomonadati</taxon>
        <taxon>Bacteroidota</taxon>
        <taxon>Cytophagia</taxon>
        <taxon>Cytophagales</taxon>
        <taxon>Cytophagaceae</taxon>
        <taxon>Spirosoma</taxon>
    </lineage>
</organism>
<dbReference type="SUPFAM" id="SSF49785">
    <property type="entry name" value="Galactose-binding domain-like"/>
    <property type="match status" value="1"/>
</dbReference>
<dbReference type="InterPro" id="IPR053161">
    <property type="entry name" value="Ulvan_degrading_GH"/>
</dbReference>
<dbReference type="RefSeq" id="WP_186739991.1">
    <property type="nucleotide sequence ID" value="NZ_VFIA01000035.1"/>
</dbReference>
<keyword evidence="1" id="KW-0378">Hydrolase</keyword>
<comment type="caution">
    <text evidence="3">The sequence shown here is derived from an EMBL/GenBank/DDBJ whole genome shotgun (WGS) entry which is preliminary data.</text>
</comment>
<dbReference type="Proteomes" id="UP000700732">
    <property type="component" value="Unassembled WGS sequence"/>
</dbReference>
<gene>
    <name evidence="3" type="ORF">FH603_4529</name>
</gene>
<protein>
    <recommendedName>
        <fullName evidence="2">Beta-mannosidase-like galactose-binding domain-containing protein</fullName>
    </recommendedName>
</protein>
<evidence type="ECO:0000259" key="2">
    <source>
        <dbReference type="Pfam" id="PF22666"/>
    </source>
</evidence>
<dbReference type="NCBIfam" id="NF045579">
    <property type="entry name" value="rhamnoside_JR"/>
    <property type="match status" value="1"/>
</dbReference>
<keyword evidence="4" id="KW-1185">Reference proteome</keyword>
<proteinExistence type="predicted"/>
<name>A0ABR6WBR3_9BACT</name>
<dbReference type="Gene3D" id="2.60.120.260">
    <property type="entry name" value="Galactose-binding domain-like"/>
    <property type="match status" value="1"/>
</dbReference>
<dbReference type="PANTHER" id="PTHR36848">
    <property type="entry name" value="DNA-BINDING PROTEIN (PUTATIVE SECRETED PROTEIN)-RELATED"/>
    <property type="match status" value="1"/>
</dbReference>
<evidence type="ECO:0000313" key="4">
    <source>
        <dbReference type="Proteomes" id="UP000700732"/>
    </source>
</evidence>